<dbReference type="GO" id="GO:0004650">
    <property type="term" value="F:polygalacturonase activity"/>
    <property type="evidence" value="ECO:0007669"/>
    <property type="project" value="UniProtKB-EC"/>
</dbReference>
<dbReference type="PANTHER" id="PTHR31884">
    <property type="entry name" value="POLYGALACTURONASE"/>
    <property type="match status" value="1"/>
</dbReference>
<dbReference type="Pfam" id="PF00295">
    <property type="entry name" value="Glyco_hydro_28"/>
    <property type="match status" value="1"/>
</dbReference>
<keyword evidence="6" id="KW-0677">Repeat</keyword>
<dbReference type="Proteomes" id="UP001153712">
    <property type="component" value="Chromosome 9"/>
</dbReference>
<evidence type="ECO:0000256" key="3">
    <source>
        <dbReference type="ARBA" id="ARBA00012736"/>
    </source>
</evidence>
<dbReference type="Gene3D" id="2.160.20.10">
    <property type="entry name" value="Single-stranded right-handed beta-helix, Pectin lyase-like"/>
    <property type="match status" value="1"/>
</dbReference>
<evidence type="ECO:0000256" key="14">
    <source>
        <dbReference type="SAM" id="SignalP"/>
    </source>
</evidence>
<organism evidence="15 16">
    <name type="scientific">Phyllotreta striolata</name>
    <name type="common">Striped flea beetle</name>
    <name type="synonym">Crioceris striolata</name>
    <dbReference type="NCBI Taxonomy" id="444603"/>
    <lineage>
        <taxon>Eukaryota</taxon>
        <taxon>Metazoa</taxon>
        <taxon>Ecdysozoa</taxon>
        <taxon>Arthropoda</taxon>
        <taxon>Hexapoda</taxon>
        <taxon>Insecta</taxon>
        <taxon>Pterygota</taxon>
        <taxon>Neoptera</taxon>
        <taxon>Endopterygota</taxon>
        <taxon>Coleoptera</taxon>
        <taxon>Polyphaga</taxon>
        <taxon>Cucujiformia</taxon>
        <taxon>Chrysomeloidea</taxon>
        <taxon>Chrysomelidae</taxon>
        <taxon>Galerucinae</taxon>
        <taxon>Alticini</taxon>
        <taxon>Phyllotreta</taxon>
    </lineage>
</organism>
<name>A0A9N9XRP6_PHYSR</name>
<gene>
    <name evidence="15" type="ORF">PHYEVI_LOCUS11156</name>
</gene>
<comment type="catalytic activity">
    <reaction evidence="12">
        <text>(1,4-alpha-D-galacturonosyl)n+m + H2O = (1,4-alpha-D-galacturonosyl)n + (1,4-alpha-D-galacturonosyl)m.</text>
        <dbReference type="EC" id="3.2.1.15"/>
    </reaction>
</comment>
<keyword evidence="8" id="KW-1015">Disulfide bond</keyword>
<dbReference type="InterPro" id="IPR012334">
    <property type="entry name" value="Pectin_lyas_fold"/>
</dbReference>
<dbReference type="AlphaFoldDB" id="A0A9N9XRP6"/>
<evidence type="ECO:0000256" key="4">
    <source>
        <dbReference type="ARBA" id="ARBA00022525"/>
    </source>
</evidence>
<dbReference type="EMBL" id="OU900102">
    <property type="protein sequence ID" value="CAG9864909.1"/>
    <property type="molecule type" value="Genomic_DNA"/>
</dbReference>
<dbReference type="InterPro" id="IPR000743">
    <property type="entry name" value="Glyco_hydro_28"/>
</dbReference>
<evidence type="ECO:0000256" key="12">
    <source>
        <dbReference type="ARBA" id="ARBA00034074"/>
    </source>
</evidence>
<evidence type="ECO:0000256" key="10">
    <source>
        <dbReference type="ARBA" id="ARBA00023295"/>
    </source>
</evidence>
<dbReference type="GO" id="GO:0071555">
    <property type="term" value="P:cell wall organization"/>
    <property type="evidence" value="ECO:0007669"/>
    <property type="project" value="UniProtKB-KW"/>
</dbReference>
<dbReference type="SUPFAM" id="SSF51126">
    <property type="entry name" value="Pectin lyase-like"/>
    <property type="match status" value="1"/>
</dbReference>
<keyword evidence="9" id="KW-0325">Glycoprotein</keyword>
<dbReference type="InterPro" id="IPR050434">
    <property type="entry name" value="Glycosyl_hydrlase_28"/>
</dbReference>
<keyword evidence="5 14" id="KW-0732">Signal</keyword>
<sequence>MLLIKLTVVVIAVAYTTATPLYNQTNVGSNCVISQFGQVNNVINSCKNIVIQNLAVPAGKELTLELQSGTSLAFKGTISFGYGVQWDGPMIRIKGDHLTVDGAGATLDGQGAHYWDGKGGSGSRKPKFLRIQAKSSTFSNIHLLNCPKQCTSVLNSDHVTLDKWNIDVSAGDKNQLGHNTDGFDISVSTNVLVKNSVIKNQDDCVAINSGSNIHINNLDCSGGHGLSLSIGVSKTDSSKNRASNITFSDSTVSNSRNGIHVKTHTDGAVGYMKDITYSNIQFKDLTHYGINVQENYKNGKSTDKPKGNIPIHGLKLNNVRGTMTGKNSEAVYILCGSNGCDNFNWSGVSISGAHKSSSCNYKPSGYSC</sequence>
<keyword evidence="10 13" id="KW-0326">Glycosidase</keyword>
<feature type="signal peptide" evidence="14">
    <location>
        <begin position="1"/>
        <end position="18"/>
    </location>
</feature>
<feature type="chain" id="PRO_5040201761" description="endo-polygalacturonase" evidence="14">
    <location>
        <begin position="19"/>
        <end position="368"/>
    </location>
</feature>
<evidence type="ECO:0000256" key="8">
    <source>
        <dbReference type="ARBA" id="ARBA00023157"/>
    </source>
</evidence>
<evidence type="ECO:0000256" key="6">
    <source>
        <dbReference type="ARBA" id="ARBA00022737"/>
    </source>
</evidence>
<dbReference type="InterPro" id="IPR011050">
    <property type="entry name" value="Pectin_lyase_fold/virulence"/>
</dbReference>
<keyword evidence="16" id="KW-1185">Reference proteome</keyword>
<evidence type="ECO:0000313" key="16">
    <source>
        <dbReference type="Proteomes" id="UP001153712"/>
    </source>
</evidence>
<keyword evidence="4" id="KW-0964">Secreted</keyword>
<accession>A0A9N9XRP6</accession>
<protein>
    <recommendedName>
        <fullName evidence="3">endo-polygalacturonase</fullName>
        <ecNumber evidence="3">3.2.1.15</ecNumber>
    </recommendedName>
</protein>
<keyword evidence="11" id="KW-0961">Cell wall biogenesis/degradation</keyword>
<dbReference type="GO" id="GO:0005576">
    <property type="term" value="C:extracellular region"/>
    <property type="evidence" value="ECO:0007669"/>
    <property type="project" value="UniProtKB-SubCell"/>
</dbReference>
<dbReference type="PANTHER" id="PTHR31884:SF9">
    <property type="entry name" value="ENDOPOLYGALACTURONASE D-RELATED"/>
    <property type="match status" value="1"/>
</dbReference>
<evidence type="ECO:0000256" key="11">
    <source>
        <dbReference type="ARBA" id="ARBA00023316"/>
    </source>
</evidence>
<comment type="similarity">
    <text evidence="2 13">Belongs to the glycosyl hydrolase 28 family.</text>
</comment>
<evidence type="ECO:0000256" key="7">
    <source>
        <dbReference type="ARBA" id="ARBA00022801"/>
    </source>
</evidence>
<dbReference type="InterPro" id="IPR006626">
    <property type="entry name" value="PbH1"/>
</dbReference>
<evidence type="ECO:0000256" key="9">
    <source>
        <dbReference type="ARBA" id="ARBA00023180"/>
    </source>
</evidence>
<evidence type="ECO:0000256" key="5">
    <source>
        <dbReference type="ARBA" id="ARBA00022729"/>
    </source>
</evidence>
<dbReference type="EC" id="3.2.1.15" evidence="3"/>
<proteinExistence type="inferred from homology"/>
<evidence type="ECO:0000256" key="13">
    <source>
        <dbReference type="RuleBase" id="RU361169"/>
    </source>
</evidence>
<evidence type="ECO:0000313" key="15">
    <source>
        <dbReference type="EMBL" id="CAG9864909.1"/>
    </source>
</evidence>
<keyword evidence="7 13" id="KW-0378">Hydrolase</keyword>
<dbReference type="OrthoDB" id="1546079at2759"/>
<dbReference type="SMART" id="SM00710">
    <property type="entry name" value="PbH1"/>
    <property type="match status" value="3"/>
</dbReference>
<evidence type="ECO:0000256" key="2">
    <source>
        <dbReference type="ARBA" id="ARBA00008834"/>
    </source>
</evidence>
<comment type="subcellular location">
    <subcellularLocation>
        <location evidence="1">Secreted</location>
    </subcellularLocation>
</comment>
<evidence type="ECO:0000256" key="1">
    <source>
        <dbReference type="ARBA" id="ARBA00004613"/>
    </source>
</evidence>
<reference evidence="15" key="1">
    <citation type="submission" date="2022-01" db="EMBL/GenBank/DDBJ databases">
        <authorList>
            <person name="King R."/>
        </authorList>
    </citation>
    <scope>NUCLEOTIDE SEQUENCE</scope>
</reference>
<dbReference type="GO" id="GO:0045490">
    <property type="term" value="P:pectin catabolic process"/>
    <property type="evidence" value="ECO:0007669"/>
    <property type="project" value="TreeGrafter"/>
</dbReference>